<proteinExistence type="predicted"/>
<dbReference type="Proteomes" id="UP001276854">
    <property type="component" value="Unassembled WGS sequence"/>
</dbReference>
<comment type="caution">
    <text evidence="1">The sequence shown here is derived from an EMBL/GenBank/DDBJ whole genome shotgun (WGS) entry which is preliminary data.</text>
</comment>
<keyword evidence="2" id="KW-1185">Reference proteome</keyword>
<name>A0ABU4GHF0_9CLOT</name>
<evidence type="ECO:0000313" key="1">
    <source>
        <dbReference type="EMBL" id="MDW2797051.1"/>
    </source>
</evidence>
<reference evidence="1 2" key="1">
    <citation type="submission" date="2023-10" db="EMBL/GenBank/DDBJ databases">
        <title>A novel Glycoside Hydrolase 43-Like Enzyme from Clostrdium boliviensis is an Endo-xylanase, and a Candidate for Xylooligosaccharides Production from Different Xylan Substrates.</title>
        <authorList>
            <person name="Alvarez M.T."/>
            <person name="Rocabado-Villegas L.R."/>
            <person name="Salas-Veizaga D.M."/>
            <person name="Linares-Pasten J.A."/>
            <person name="Gudmundsdottir E.E."/>
            <person name="Hreggvidsson G.O."/>
            <person name="Adlercreutz P."/>
            <person name="Nordberg Karlsson E."/>
        </authorList>
    </citation>
    <scope>NUCLEOTIDE SEQUENCE [LARGE SCALE GENOMIC DNA]</scope>
    <source>
        <strain evidence="1 2">E-1</strain>
    </source>
</reference>
<sequence length="208" mass="23079">MSYPEYPHSSFPEEICDLPGMQDVSATMRPVIEQYNEAWINNDVDAMAAINEKYPNLKKSLFNADKFNVLLDGIKATQKFFKDDVNAMIQDVAQKTVGINDNPSEDQKKLNSYSAEKMDYLTGVSIASNLSIPVTAWSSGLTYTFKSDKIDENDQVNVYFSSDSMVAAAKAFIVVKDDTGEGNLVLQASKLPKSALNIRNIEVVRKNG</sequence>
<organism evidence="1 2">
    <name type="scientific">Clostridium boliviensis</name>
    <dbReference type="NCBI Taxonomy" id="318465"/>
    <lineage>
        <taxon>Bacteria</taxon>
        <taxon>Bacillati</taxon>
        <taxon>Bacillota</taxon>
        <taxon>Clostridia</taxon>
        <taxon>Eubacteriales</taxon>
        <taxon>Clostridiaceae</taxon>
        <taxon>Clostridium</taxon>
    </lineage>
</organism>
<accession>A0ABU4GHF0</accession>
<gene>
    <name evidence="1" type="ORF">RZO55_05585</name>
</gene>
<evidence type="ECO:0000313" key="2">
    <source>
        <dbReference type="Proteomes" id="UP001276854"/>
    </source>
</evidence>
<dbReference type="EMBL" id="JAWONS010000102">
    <property type="protein sequence ID" value="MDW2797051.1"/>
    <property type="molecule type" value="Genomic_DNA"/>
</dbReference>
<protein>
    <submittedName>
        <fullName evidence="1">Uncharacterized protein</fullName>
    </submittedName>
</protein>
<dbReference type="RefSeq" id="WP_318063308.1">
    <property type="nucleotide sequence ID" value="NZ_JAWONS010000102.1"/>
</dbReference>